<keyword evidence="3 5" id="KW-1133">Transmembrane helix</keyword>
<gene>
    <name evidence="7" type="ORF">ONB1V03_LOCUS4715</name>
</gene>
<feature type="transmembrane region" description="Helical" evidence="5">
    <location>
        <begin position="71"/>
        <end position="89"/>
    </location>
</feature>
<feature type="non-terminal residue" evidence="7">
    <location>
        <position position="132"/>
    </location>
</feature>
<dbReference type="EMBL" id="OC916533">
    <property type="protein sequence ID" value="CAD7644525.1"/>
    <property type="molecule type" value="Genomic_DNA"/>
</dbReference>
<protein>
    <recommendedName>
        <fullName evidence="6">HIG1 domain-containing protein</fullName>
    </recommendedName>
</protein>
<dbReference type="GO" id="GO:0097250">
    <property type="term" value="P:mitochondrial respirasome assembly"/>
    <property type="evidence" value="ECO:0007669"/>
    <property type="project" value="TreeGrafter"/>
</dbReference>
<feature type="transmembrane region" description="Helical" evidence="5">
    <location>
        <begin position="32"/>
        <end position="51"/>
    </location>
</feature>
<keyword evidence="4 5" id="KW-0472">Membrane</keyword>
<evidence type="ECO:0000256" key="1">
    <source>
        <dbReference type="ARBA" id="ARBA00004325"/>
    </source>
</evidence>
<dbReference type="GO" id="GO:0031966">
    <property type="term" value="C:mitochondrial membrane"/>
    <property type="evidence" value="ECO:0007669"/>
    <property type="project" value="UniProtKB-SubCell"/>
</dbReference>
<dbReference type="InterPro" id="IPR007667">
    <property type="entry name" value="Hypoxia_induced_domain"/>
</dbReference>
<keyword evidence="2 5" id="KW-0812">Transmembrane</keyword>
<dbReference type="AlphaFoldDB" id="A0A7R9QG09"/>
<keyword evidence="8" id="KW-1185">Reference proteome</keyword>
<name>A0A7R9QG09_9ACAR</name>
<evidence type="ECO:0000259" key="6">
    <source>
        <dbReference type="PROSITE" id="PS51503"/>
    </source>
</evidence>
<accession>A0A7R9QG09</accession>
<sequence length="132" mass="14788">GICATTFCLTYGLIAMRRGDSRKQQLMMRGRVLAQGFTVMALMSGIMYSLVQRAKQSSTYKTYSSDQYLNKFLGICATTFCLTYGLIAMRRGDSRKQQLMMRGRVLAQGFTVMALLSGIMYSLVQRAKQSST</sequence>
<evidence type="ECO:0000313" key="7">
    <source>
        <dbReference type="EMBL" id="CAD7644525.1"/>
    </source>
</evidence>
<dbReference type="Gene3D" id="6.10.140.1320">
    <property type="match status" value="2"/>
</dbReference>
<feature type="domain" description="HIG1" evidence="6">
    <location>
        <begin position="1"/>
        <end position="60"/>
    </location>
</feature>
<dbReference type="EMBL" id="CAJPVJ010001708">
    <property type="protein sequence ID" value="CAG2165169.1"/>
    <property type="molecule type" value="Genomic_DNA"/>
</dbReference>
<dbReference type="Pfam" id="PF04588">
    <property type="entry name" value="HIG_1_N"/>
    <property type="match status" value="2"/>
</dbReference>
<dbReference type="InterPro" id="IPR050355">
    <property type="entry name" value="RCF1"/>
</dbReference>
<evidence type="ECO:0000313" key="8">
    <source>
        <dbReference type="Proteomes" id="UP000728032"/>
    </source>
</evidence>
<evidence type="ECO:0000256" key="3">
    <source>
        <dbReference type="ARBA" id="ARBA00022989"/>
    </source>
</evidence>
<dbReference type="Proteomes" id="UP000728032">
    <property type="component" value="Unassembled WGS sequence"/>
</dbReference>
<dbReference type="OrthoDB" id="6604018at2759"/>
<dbReference type="PANTHER" id="PTHR12297">
    <property type="entry name" value="HYPOXIA-INDUCBILE GENE 1 HIG1 -RELATED"/>
    <property type="match status" value="1"/>
</dbReference>
<feature type="domain" description="HIG1" evidence="6">
    <location>
        <begin position="71"/>
        <end position="132"/>
    </location>
</feature>
<feature type="transmembrane region" description="Helical" evidence="5">
    <location>
        <begin position="105"/>
        <end position="124"/>
    </location>
</feature>
<proteinExistence type="predicted"/>
<evidence type="ECO:0000256" key="4">
    <source>
        <dbReference type="ARBA" id="ARBA00023136"/>
    </source>
</evidence>
<evidence type="ECO:0000256" key="2">
    <source>
        <dbReference type="ARBA" id="ARBA00022692"/>
    </source>
</evidence>
<reference evidence="7" key="1">
    <citation type="submission" date="2020-11" db="EMBL/GenBank/DDBJ databases">
        <authorList>
            <person name="Tran Van P."/>
        </authorList>
    </citation>
    <scope>NUCLEOTIDE SEQUENCE</scope>
</reference>
<comment type="subcellular location">
    <subcellularLocation>
        <location evidence="1">Mitochondrion membrane</location>
    </subcellularLocation>
</comment>
<dbReference type="PANTHER" id="PTHR12297:SF18">
    <property type="entry name" value="HIG1 DOMAIN FAMILY MEMBER 2A"/>
    <property type="match status" value="1"/>
</dbReference>
<organism evidence="7">
    <name type="scientific">Oppiella nova</name>
    <dbReference type="NCBI Taxonomy" id="334625"/>
    <lineage>
        <taxon>Eukaryota</taxon>
        <taxon>Metazoa</taxon>
        <taxon>Ecdysozoa</taxon>
        <taxon>Arthropoda</taxon>
        <taxon>Chelicerata</taxon>
        <taxon>Arachnida</taxon>
        <taxon>Acari</taxon>
        <taxon>Acariformes</taxon>
        <taxon>Sarcoptiformes</taxon>
        <taxon>Oribatida</taxon>
        <taxon>Brachypylina</taxon>
        <taxon>Oppioidea</taxon>
        <taxon>Oppiidae</taxon>
        <taxon>Oppiella</taxon>
    </lineage>
</organism>
<evidence type="ECO:0000256" key="5">
    <source>
        <dbReference type="SAM" id="Phobius"/>
    </source>
</evidence>
<dbReference type="PROSITE" id="PS51503">
    <property type="entry name" value="HIG1"/>
    <property type="match status" value="2"/>
</dbReference>